<organism evidence="2 3">
    <name type="scientific">Stygiobacter electus</name>
    <dbReference type="NCBI Taxonomy" id="3032292"/>
    <lineage>
        <taxon>Bacteria</taxon>
        <taxon>Pseudomonadati</taxon>
        <taxon>Ignavibacteriota</taxon>
        <taxon>Ignavibacteria</taxon>
        <taxon>Ignavibacteriales</taxon>
        <taxon>Melioribacteraceae</taxon>
        <taxon>Stygiobacter</taxon>
    </lineage>
</organism>
<comment type="caution">
    <text evidence="2">The sequence shown here is derived from an EMBL/GenBank/DDBJ whole genome shotgun (WGS) entry which is preliminary data.</text>
</comment>
<dbReference type="AlphaFoldDB" id="A0AAE3P4J2"/>
<accession>A0AAE3P4J2</accession>
<evidence type="ECO:0000313" key="3">
    <source>
        <dbReference type="Proteomes" id="UP001221302"/>
    </source>
</evidence>
<keyword evidence="2" id="KW-0489">Methyltransferase</keyword>
<reference evidence="2" key="1">
    <citation type="submission" date="2023-03" db="EMBL/GenBank/DDBJ databases">
        <title>Stygiobacter electus gen. nov., sp. nov., facultatively anaerobic thermotolerant bacterium of the class Ignavibacteria from a well of Yessentuki mineral water deposit.</title>
        <authorList>
            <person name="Podosokorskaya O.A."/>
            <person name="Elcheninov A.G."/>
            <person name="Petrova N.F."/>
            <person name="Zavarzina D.G."/>
            <person name="Kublanov I.V."/>
            <person name="Merkel A.Y."/>
        </authorList>
    </citation>
    <scope>NUCLEOTIDE SEQUENCE</scope>
    <source>
        <strain evidence="2">09-Me</strain>
    </source>
</reference>
<dbReference type="Pfam" id="PF08241">
    <property type="entry name" value="Methyltransf_11"/>
    <property type="match status" value="1"/>
</dbReference>
<protein>
    <submittedName>
        <fullName evidence="2">Methyltransferase domain-containing protein</fullName>
    </submittedName>
</protein>
<dbReference type="InterPro" id="IPR029063">
    <property type="entry name" value="SAM-dependent_MTases_sf"/>
</dbReference>
<name>A0AAE3P4J2_9BACT</name>
<sequence>MKILLPGLDKQLSFLKNNLIEKPTSVLVVGSSSELIALKLAEIYKCNVELIVEEYESLLISKIIIGESKNVFPKLMNFDATDFNDNQFDLIYAQASITSNRSKIIKEFKRILKLNGFLCVGEIVKLSSNPPKFILDVFNASNLIPLEKEKFISYYDEKNFKLISSDDISFTLREYYLNTIKELETSEKKLNPQEKSYFKKLINRINHESNVYLKLGGKKHIGFITALFKNEVK</sequence>
<keyword evidence="2" id="KW-0808">Transferase</keyword>
<dbReference type="EMBL" id="JARGDL010000028">
    <property type="protein sequence ID" value="MDF1613148.1"/>
    <property type="molecule type" value="Genomic_DNA"/>
</dbReference>
<dbReference type="CDD" id="cd02440">
    <property type="entry name" value="AdoMet_MTases"/>
    <property type="match status" value="1"/>
</dbReference>
<evidence type="ECO:0000259" key="1">
    <source>
        <dbReference type="Pfam" id="PF08241"/>
    </source>
</evidence>
<keyword evidence="3" id="KW-1185">Reference proteome</keyword>
<dbReference type="Gene3D" id="3.40.50.150">
    <property type="entry name" value="Vaccinia Virus protein VP39"/>
    <property type="match status" value="1"/>
</dbReference>
<gene>
    <name evidence="2" type="ORF">P0M35_13360</name>
</gene>
<dbReference type="InterPro" id="IPR013216">
    <property type="entry name" value="Methyltransf_11"/>
</dbReference>
<dbReference type="GO" id="GO:0032259">
    <property type="term" value="P:methylation"/>
    <property type="evidence" value="ECO:0007669"/>
    <property type="project" value="UniProtKB-KW"/>
</dbReference>
<evidence type="ECO:0000313" key="2">
    <source>
        <dbReference type="EMBL" id="MDF1613148.1"/>
    </source>
</evidence>
<dbReference type="Proteomes" id="UP001221302">
    <property type="component" value="Unassembled WGS sequence"/>
</dbReference>
<proteinExistence type="predicted"/>
<dbReference type="GO" id="GO:0008757">
    <property type="term" value="F:S-adenosylmethionine-dependent methyltransferase activity"/>
    <property type="evidence" value="ECO:0007669"/>
    <property type="project" value="InterPro"/>
</dbReference>
<dbReference type="SUPFAM" id="SSF53335">
    <property type="entry name" value="S-adenosyl-L-methionine-dependent methyltransferases"/>
    <property type="match status" value="1"/>
</dbReference>
<feature type="domain" description="Methyltransferase type 11" evidence="1">
    <location>
        <begin position="73"/>
        <end position="119"/>
    </location>
</feature>
<dbReference type="RefSeq" id="WP_321536919.1">
    <property type="nucleotide sequence ID" value="NZ_JARGDL010000028.1"/>
</dbReference>